<feature type="domain" description="Integrase catalytic" evidence="2">
    <location>
        <begin position="1"/>
        <end position="124"/>
    </location>
</feature>
<dbReference type="Gene3D" id="1.10.340.70">
    <property type="match status" value="1"/>
</dbReference>
<dbReference type="SUPFAM" id="SSF53098">
    <property type="entry name" value="Ribonuclease H-like"/>
    <property type="match status" value="1"/>
</dbReference>
<dbReference type="OrthoDB" id="4843387at2759"/>
<dbReference type="InterPro" id="IPR001584">
    <property type="entry name" value="Integrase_cat-core"/>
</dbReference>
<evidence type="ECO:0000313" key="4">
    <source>
        <dbReference type="Proteomes" id="UP000054359"/>
    </source>
</evidence>
<dbReference type="PANTHER" id="PTHR38681:SF1">
    <property type="entry name" value="RETROVIRUS-RELATED POL POLYPROTEIN FROM TRANSPOSON 412-LIKE PROTEIN"/>
    <property type="match status" value="1"/>
</dbReference>
<dbReference type="Pfam" id="PF17921">
    <property type="entry name" value="Integrase_H2C2"/>
    <property type="match status" value="1"/>
</dbReference>
<proteinExistence type="predicted"/>
<comment type="subcellular location">
    <subcellularLocation>
        <location evidence="1">Nucleus</location>
    </subcellularLocation>
</comment>
<reference evidence="3 4" key="1">
    <citation type="submission" date="2013-11" db="EMBL/GenBank/DDBJ databases">
        <title>Genome sequencing of Stegodyphus mimosarum.</title>
        <authorList>
            <person name="Bechsgaard J."/>
        </authorList>
    </citation>
    <scope>NUCLEOTIDE SEQUENCE [LARGE SCALE GENOMIC DNA]</scope>
</reference>
<evidence type="ECO:0000256" key="1">
    <source>
        <dbReference type="ARBA" id="ARBA00004123"/>
    </source>
</evidence>
<name>A0A087TYS9_STEMI</name>
<dbReference type="SUPFAM" id="SSF46689">
    <property type="entry name" value="Homeodomain-like"/>
    <property type="match status" value="1"/>
</dbReference>
<dbReference type="InterPro" id="IPR036397">
    <property type="entry name" value="RNaseH_sf"/>
</dbReference>
<dbReference type="InterPro" id="IPR009057">
    <property type="entry name" value="Homeodomain-like_sf"/>
</dbReference>
<dbReference type="Gene3D" id="3.30.420.10">
    <property type="entry name" value="Ribonuclease H-like superfamily/Ribonuclease H"/>
    <property type="match status" value="2"/>
</dbReference>
<dbReference type="Proteomes" id="UP000054359">
    <property type="component" value="Unassembled WGS sequence"/>
</dbReference>
<evidence type="ECO:0000313" key="3">
    <source>
        <dbReference type="EMBL" id="KFM70268.1"/>
    </source>
</evidence>
<dbReference type="GO" id="GO:0003677">
    <property type="term" value="F:DNA binding"/>
    <property type="evidence" value="ECO:0007669"/>
    <property type="project" value="InterPro"/>
</dbReference>
<gene>
    <name evidence="3" type="ORF">X975_07252</name>
</gene>
<dbReference type="PROSITE" id="PS50994">
    <property type="entry name" value="INTEGRASE"/>
    <property type="match status" value="1"/>
</dbReference>
<organism evidence="3 4">
    <name type="scientific">Stegodyphus mimosarum</name>
    <name type="common">African social velvet spider</name>
    <dbReference type="NCBI Taxonomy" id="407821"/>
    <lineage>
        <taxon>Eukaryota</taxon>
        <taxon>Metazoa</taxon>
        <taxon>Ecdysozoa</taxon>
        <taxon>Arthropoda</taxon>
        <taxon>Chelicerata</taxon>
        <taxon>Arachnida</taxon>
        <taxon>Araneae</taxon>
        <taxon>Araneomorphae</taxon>
        <taxon>Entelegynae</taxon>
        <taxon>Eresoidea</taxon>
        <taxon>Eresidae</taxon>
        <taxon>Stegodyphus</taxon>
    </lineage>
</organism>
<accession>A0A087TYS9</accession>
<dbReference type="EMBL" id="KK117367">
    <property type="protein sequence ID" value="KFM70268.1"/>
    <property type="molecule type" value="Genomic_DNA"/>
</dbReference>
<dbReference type="STRING" id="407821.A0A087TYS9"/>
<dbReference type="AlphaFoldDB" id="A0A087TYS9"/>
<dbReference type="GO" id="GO:0006313">
    <property type="term" value="P:DNA transposition"/>
    <property type="evidence" value="ECO:0007669"/>
    <property type="project" value="InterPro"/>
</dbReference>
<dbReference type="PANTHER" id="PTHR38681">
    <property type="entry name" value="RETROVIRUS-RELATED POL POLYPROTEIN FROM TRANSPOSON 412-LIKE PROTEIN-RELATED"/>
    <property type="match status" value="1"/>
</dbReference>
<feature type="non-terminal residue" evidence="3">
    <location>
        <position position="559"/>
    </location>
</feature>
<dbReference type="GO" id="GO:0005634">
    <property type="term" value="C:nucleus"/>
    <property type="evidence" value="ECO:0007669"/>
    <property type="project" value="UniProtKB-SubCell"/>
</dbReference>
<dbReference type="GO" id="GO:0015074">
    <property type="term" value="P:DNA integration"/>
    <property type="evidence" value="ECO:0007669"/>
    <property type="project" value="InterPro"/>
</dbReference>
<dbReference type="InterPro" id="IPR041588">
    <property type="entry name" value="Integrase_H2C2"/>
</dbReference>
<sequence>MTAAIVCRTLFEGWISLFGCPSTITTDQDRQFESSLFSELTQIMRTTRIRTTTFPPQASGLVERLRRVLKNSLKVHTTPRWTESLPTVLLGIQAAVQTDIQASSADFVYRSSLRLPADLFSQSATPSYEYVKKLQAKMQQLKPFFNQNHQIKIFVHPELKTCIHVFLRVDTTPHSTIYRWIQRLQKYDITIRHRKGLSDGNADALSRRPYSESCRYCSRVEAKYELLNTVARQITTSTLADGNPWRDKEAKKDQLEDGAIKQIVHLIETSNRKPTWQDTWNYSPTANNTRLFDTSKILDVLKELYSSPTEGHFGTMKTLQRTPERFYWSNAKDNIHKWCQPRYTCTSRKAPKKRCRGKLHCNVGAHFEHIAFDILGPLPRAADGGRIIGRLECGRTQLEVSDELGIAQSVISRLWQRFQDDGNVSKRYIAGRLRVTTPNEDRYLAVTAKRNRRNTASDLSRQLSSATGTTISRQTVYRRLEKIGLYARRPVRCVPLTATHCRLPLAWSREHALWKPQQWACVMFSDESRFSLQSDSRRKFIWRAPGTRYHQENIIERHR</sequence>
<protein>
    <submittedName>
        <fullName evidence="3">Transposable element Tc1 transposase</fullName>
    </submittedName>
</protein>
<dbReference type="Pfam" id="PF01498">
    <property type="entry name" value="HTH_Tnp_Tc3_2"/>
    <property type="match status" value="1"/>
</dbReference>
<keyword evidence="4" id="KW-1185">Reference proteome</keyword>
<evidence type="ECO:0000259" key="2">
    <source>
        <dbReference type="PROSITE" id="PS50994"/>
    </source>
</evidence>
<dbReference type="InterPro" id="IPR012337">
    <property type="entry name" value="RNaseH-like_sf"/>
</dbReference>
<dbReference type="InterPro" id="IPR002492">
    <property type="entry name" value="Transposase_Tc1-like"/>
</dbReference>